<dbReference type="GO" id="GO:0071949">
    <property type="term" value="F:FAD binding"/>
    <property type="evidence" value="ECO:0007669"/>
    <property type="project" value="InterPro"/>
</dbReference>
<feature type="domain" description="BLUF" evidence="1">
    <location>
        <begin position="11"/>
        <end position="102"/>
    </location>
</feature>
<comment type="caution">
    <text evidence="2">The sequence shown here is derived from an EMBL/GenBank/DDBJ whole genome shotgun (WGS) entry which is preliminary data.</text>
</comment>
<dbReference type="GO" id="GO:0009882">
    <property type="term" value="F:blue light photoreceptor activity"/>
    <property type="evidence" value="ECO:0007669"/>
    <property type="project" value="InterPro"/>
</dbReference>
<dbReference type="AlphaFoldDB" id="A0A317ZEH1"/>
<sequence>MPISSSMSDDLYQIIYISTANAGLTEDSLLELLSASQKRNAARQITGILLHSDGNIIQVIEGPEAKVKGLYEKISDDPRHRGVTLISGRSVQRRDFPKFKMGFKRARSKDFKAQLPGFTDVVEKGKVTDEELAGLSKLVSVFIRTFAKSTNIDRFGC</sequence>
<dbReference type="InParanoid" id="A0A317ZEH1"/>
<name>A0A317ZEH1_9BACT</name>
<dbReference type="SMART" id="SM01034">
    <property type="entry name" value="BLUF"/>
    <property type="match status" value="1"/>
</dbReference>
<dbReference type="Proteomes" id="UP000247099">
    <property type="component" value="Unassembled WGS sequence"/>
</dbReference>
<dbReference type="SUPFAM" id="SSF54975">
    <property type="entry name" value="Acylphosphatase/BLUF domain-like"/>
    <property type="match status" value="1"/>
</dbReference>
<dbReference type="InterPro" id="IPR036046">
    <property type="entry name" value="Acylphosphatase-like_dom_sf"/>
</dbReference>
<protein>
    <submittedName>
        <fullName evidence="2">BLUF domain protein</fullName>
    </submittedName>
</protein>
<dbReference type="Pfam" id="PF04940">
    <property type="entry name" value="BLUF"/>
    <property type="match status" value="1"/>
</dbReference>
<dbReference type="PROSITE" id="PS50925">
    <property type="entry name" value="BLUF"/>
    <property type="match status" value="1"/>
</dbReference>
<gene>
    <name evidence="2" type="ORF">DDZ13_10600</name>
</gene>
<evidence type="ECO:0000259" key="1">
    <source>
        <dbReference type="PROSITE" id="PS50925"/>
    </source>
</evidence>
<reference evidence="2 3" key="1">
    <citation type="submission" date="2018-05" db="EMBL/GenBank/DDBJ databases">
        <title>Coraliomargarita sinensis sp. nov., isolated from a marine solar saltern.</title>
        <authorList>
            <person name="Zhou L.Y."/>
        </authorList>
    </citation>
    <scope>NUCLEOTIDE SEQUENCE [LARGE SCALE GENOMIC DNA]</scope>
    <source>
        <strain evidence="2 3">WN38</strain>
    </source>
</reference>
<evidence type="ECO:0000313" key="3">
    <source>
        <dbReference type="Proteomes" id="UP000247099"/>
    </source>
</evidence>
<accession>A0A317ZEH1</accession>
<dbReference type="Gene3D" id="3.30.70.100">
    <property type="match status" value="1"/>
</dbReference>
<organism evidence="2 3">
    <name type="scientific">Coraliomargarita sinensis</name>
    <dbReference type="NCBI Taxonomy" id="2174842"/>
    <lineage>
        <taxon>Bacteria</taxon>
        <taxon>Pseudomonadati</taxon>
        <taxon>Verrucomicrobiota</taxon>
        <taxon>Opitutia</taxon>
        <taxon>Puniceicoccales</taxon>
        <taxon>Coraliomargaritaceae</taxon>
        <taxon>Coraliomargarita</taxon>
    </lineage>
</organism>
<evidence type="ECO:0000313" key="2">
    <source>
        <dbReference type="EMBL" id="PXA03736.1"/>
    </source>
</evidence>
<dbReference type="EMBL" id="QHJQ01000007">
    <property type="protein sequence ID" value="PXA03736.1"/>
    <property type="molecule type" value="Genomic_DNA"/>
</dbReference>
<keyword evidence="3" id="KW-1185">Reference proteome</keyword>
<dbReference type="InterPro" id="IPR007024">
    <property type="entry name" value="BLUF_domain"/>
</dbReference>
<proteinExistence type="predicted"/>